<evidence type="ECO:0000313" key="2">
    <source>
        <dbReference type="EMBL" id="SOD93836.1"/>
    </source>
</evidence>
<feature type="transmembrane region" description="Helical" evidence="1">
    <location>
        <begin position="83"/>
        <end position="104"/>
    </location>
</feature>
<sequence>MLHFDERTTSMDEPKAPADRTTVSVGKLRMPIDKLKMIIGSSLIVSLLLYVVGIKFVLVATCVAAGVVLLPPVAVMRSLVGRLFLSVFVLMGVFQASATIQFFAFPSTGFAASAAITTVIYLVAALLTDRTTDDVRDLVTRFASRHDVPGAVVAAIFLVPFVPFLIGNDTVARVAQIGGGQAVDSTNHFANIAQMMSGQHWVYAVGNYYPKSFHIVTAFLQDALFVPQISMSWRGAVLVYIGQYLVFGVLLAGALGYFASAVFAAVAQRYPIARPGLLLSAVGLAVGAAAGPFLLWSFVHQGFLNYYYVMATILLAFTALMTGSKERLFSTLSLYLVLTFGAAMSWPLLIPVLLATPFVLMCQRSYLDLLRAMPKRHLLGVAVLVVVQFIPIGLQLRYGGSDNGVNALGGLTTFRPLSLLLGALIVFGLAVNKNIDRDSRDKSIALVLPLLTFIALLAVMQLFLTGEVRYYVIKTAFLLEAVNIVILSCVVAVVLSQMDLGAVGRFFAAAITPAVAIFALFAVGANPLSDLRNLFRTEANQVKPDFYDADLALYARLGEAGRVDGFNTTLLHYNPLNDTYGAHMQTARWANMMQYDGGREDGLALYCQVMQYSKFGFGSVNDSEDMQREMVQGIKDCAQVSKDLGREHIILTDPASEQRIRDEFGDVATIVTHETRIENDGE</sequence>
<evidence type="ECO:0000256" key="1">
    <source>
        <dbReference type="SAM" id="Phobius"/>
    </source>
</evidence>
<feature type="transmembrane region" description="Helical" evidence="1">
    <location>
        <begin position="241"/>
        <end position="265"/>
    </location>
</feature>
<feature type="transmembrane region" description="Helical" evidence="1">
    <location>
        <begin position="305"/>
        <end position="322"/>
    </location>
</feature>
<feature type="transmembrane region" description="Helical" evidence="1">
    <location>
        <begin position="277"/>
        <end position="299"/>
    </location>
</feature>
<dbReference type="AlphaFoldDB" id="A0A286GF29"/>
<feature type="transmembrane region" description="Helical" evidence="1">
    <location>
        <begin position="378"/>
        <end position="396"/>
    </location>
</feature>
<feature type="transmembrane region" description="Helical" evidence="1">
    <location>
        <begin position="334"/>
        <end position="358"/>
    </location>
</feature>
<feature type="transmembrane region" description="Helical" evidence="1">
    <location>
        <begin position="443"/>
        <end position="464"/>
    </location>
</feature>
<keyword evidence="3" id="KW-1185">Reference proteome</keyword>
<feature type="transmembrane region" description="Helical" evidence="1">
    <location>
        <begin position="58"/>
        <end position="76"/>
    </location>
</feature>
<keyword evidence="1" id="KW-0812">Transmembrane</keyword>
<accession>A0A286GF29</accession>
<dbReference type="EMBL" id="OCNK01000001">
    <property type="protein sequence ID" value="SOD93836.1"/>
    <property type="molecule type" value="Genomic_DNA"/>
</dbReference>
<feature type="transmembrane region" description="Helical" evidence="1">
    <location>
        <begin position="502"/>
        <end position="523"/>
    </location>
</feature>
<organism evidence="2 3">
    <name type="scientific">Blastococcus haudaquaticus</name>
    <dbReference type="NCBI Taxonomy" id="1938745"/>
    <lineage>
        <taxon>Bacteria</taxon>
        <taxon>Bacillati</taxon>
        <taxon>Actinomycetota</taxon>
        <taxon>Actinomycetes</taxon>
        <taxon>Geodermatophilales</taxon>
        <taxon>Geodermatophilaceae</taxon>
        <taxon>Blastococcus</taxon>
    </lineage>
</organism>
<name>A0A286GF29_9ACTN</name>
<gene>
    <name evidence="2" type="ORF">SAMN06272739_0451</name>
</gene>
<dbReference type="Proteomes" id="UP000219482">
    <property type="component" value="Unassembled WGS sequence"/>
</dbReference>
<proteinExistence type="predicted"/>
<evidence type="ECO:0000313" key="3">
    <source>
        <dbReference type="Proteomes" id="UP000219482"/>
    </source>
</evidence>
<reference evidence="3" key="1">
    <citation type="submission" date="2017-09" db="EMBL/GenBank/DDBJ databases">
        <authorList>
            <person name="Varghese N."/>
            <person name="Submissions S."/>
        </authorList>
    </citation>
    <scope>NUCLEOTIDE SEQUENCE [LARGE SCALE GENOMIC DNA]</scope>
    <source>
        <strain evidence="3">DSM 44270</strain>
    </source>
</reference>
<feature type="transmembrane region" description="Helical" evidence="1">
    <location>
        <begin position="476"/>
        <end position="496"/>
    </location>
</feature>
<keyword evidence="1" id="KW-1133">Transmembrane helix</keyword>
<protein>
    <submittedName>
        <fullName evidence="2">Uncharacterized protein</fullName>
    </submittedName>
</protein>
<feature type="transmembrane region" description="Helical" evidence="1">
    <location>
        <begin position="148"/>
        <end position="166"/>
    </location>
</feature>
<feature type="transmembrane region" description="Helical" evidence="1">
    <location>
        <begin position="110"/>
        <end position="127"/>
    </location>
</feature>
<keyword evidence="1" id="KW-0472">Membrane</keyword>
<feature type="transmembrane region" description="Helical" evidence="1">
    <location>
        <begin position="408"/>
        <end position="431"/>
    </location>
</feature>